<evidence type="ECO:0000313" key="13">
    <source>
        <dbReference type="EMBL" id="SDK35375.1"/>
    </source>
</evidence>
<dbReference type="AlphaFoldDB" id="A0A1G9B938"/>
<dbReference type="EMBL" id="FNGA01000001">
    <property type="protein sequence ID" value="SDK35375.1"/>
    <property type="molecule type" value="Genomic_DNA"/>
</dbReference>
<evidence type="ECO:0000256" key="5">
    <source>
        <dbReference type="ARBA" id="ARBA00022989"/>
    </source>
</evidence>
<dbReference type="Gene3D" id="1.10.287.950">
    <property type="entry name" value="Methyl-accepting chemotaxis protein"/>
    <property type="match status" value="1"/>
</dbReference>
<dbReference type="PROSITE" id="PS50885">
    <property type="entry name" value="HAMP"/>
    <property type="match status" value="1"/>
</dbReference>
<dbReference type="InterPro" id="IPR003660">
    <property type="entry name" value="HAMP_dom"/>
</dbReference>
<dbReference type="Proteomes" id="UP000199053">
    <property type="component" value="Unassembled WGS sequence"/>
</dbReference>
<organism evidence="13 14">
    <name type="scientific">Maridesulfovibrio ferrireducens</name>
    <dbReference type="NCBI Taxonomy" id="246191"/>
    <lineage>
        <taxon>Bacteria</taxon>
        <taxon>Pseudomonadati</taxon>
        <taxon>Thermodesulfobacteriota</taxon>
        <taxon>Desulfovibrionia</taxon>
        <taxon>Desulfovibrionales</taxon>
        <taxon>Desulfovibrionaceae</taxon>
        <taxon>Maridesulfovibrio</taxon>
    </lineage>
</organism>
<keyword evidence="6 10" id="KW-0472">Membrane</keyword>
<dbReference type="InterPro" id="IPR033479">
    <property type="entry name" value="dCache_1"/>
</dbReference>
<dbReference type="Pfam" id="PF00672">
    <property type="entry name" value="HAMP"/>
    <property type="match status" value="1"/>
</dbReference>
<keyword evidence="4 10" id="KW-0812">Transmembrane</keyword>
<keyword evidence="8" id="KW-0807">Transducer</keyword>
<name>A0A1G9B938_9BACT</name>
<feature type="domain" description="HAMP" evidence="12">
    <location>
        <begin position="325"/>
        <end position="377"/>
    </location>
</feature>
<dbReference type="GO" id="GO:0007165">
    <property type="term" value="P:signal transduction"/>
    <property type="evidence" value="ECO:0007669"/>
    <property type="project" value="UniProtKB-KW"/>
</dbReference>
<keyword evidence="2" id="KW-1003">Cell membrane</keyword>
<evidence type="ECO:0000256" key="3">
    <source>
        <dbReference type="ARBA" id="ARBA00022500"/>
    </source>
</evidence>
<evidence type="ECO:0000313" key="14">
    <source>
        <dbReference type="Proteomes" id="UP000199053"/>
    </source>
</evidence>
<evidence type="ECO:0000256" key="4">
    <source>
        <dbReference type="ARBA" id="ARBA00022692"/>
    </source>
</evidence>
<dbReference type="PRINTS" id="PR00260">
    <property type="entry name" value="CHEMTRNSDUCR"/>
</dbReference>
<evidence type="ECO:0000256" key="10">
    <source>
        <dbReference type="SAM" id="Phobius"/>
    </source>
</evidence>
<gene>
    <name evidence="13" type="ORF">SAMN05660337_0181</name>
</gene>
<comment type="similarity">
    <text evidence="7">Belongs to the methyl-accepting chemotaxis (MCP) protein family.</text>
</comment>
<evidence type="ECO:0000256" key="7">
    <source>
        <dbReference type="ARBA" id="ARBA00029447"/>
    </source>
</evidence>
<dbReference type="PROSITE" id="PS50111">
    <property type="entry name" value="CHEMOTAXIS_TRANSDUC_2"/>
    <property type="match status" value="1"/>
</dbReference>
<dbReference type="InterPro" id="IPR004089">
    <property type="entry name" value="MCPsignal_dom"/>
</dbReference>
<dbReference type="PANTHER" id="PTHR43531">
    <property type="entry name" value="PROTEIN ICFG"/>
    <property type="match status" value="1"/>
</dbReference>
<feature type="transmembrane region" description="Helical" evidence="10">
    <location>
        <begin position="301"/>
        <end position="324"/>
    </location>
</feature>
<dbReference type="Pfam" id="PF00015">
    <property type="entry name" value="MCPsignal"/>
    <property type="match status" value="1"/>
</dbReference>
<dbReference type="InterPro" id="IPR004090">
    <property type="entry name" value="Chemotax_Me-accpt_rcpt"/>
</dbReference>
<dbReference type="SMART" id="SM00283">
    <property type="entry name" value="MA"/>
    <property type="match status" value="1"/>
</dbReference>
<evidence type="ECO:0000256" key="1">
    <source>
        <dbReference type="ARBA" id="ARBA00004651"/>
    </source>
</evidence>
<feature type="domain" description="Methyl-accepting transducer" evidence="11">
    <location>
        <begin position="382"/>
        <end position="597"/>
    </location>
</feature>
<evidence type="ECO:0000256" key="6">
    <source>
        <dbReference type="ARBA" id="ARBA00023136"/>
    </source>
</evidence>
<keyword evidence="9" id="KW-0175">Coiled coil</keyword>
<dbReference type="CDD" id="cd11386">
    <property type="entry name" value="MCP_signal"/>
    <property type="match status" value="1"/>
</dbReference>
<dbReference type="CDD" id="cd06225">
    <property type="entry name" value="HAMP"/>
    <property type="match status" value="1"/>
</dbReference>
<accession>A0A1G9B938</accession>
<dbReference type="SMART" id="SM00304">
    <property type="entry name" value="HAMP"/>
    <property type="match status" value="1"/>
</dbReference>
<dbReference type="Gene3D" id="3.30.450.20">
    <property type="entry name" value="PAS domain"/>
    <property type="match status" value="2"/>
</dbReference>
<evidence type="ECO:0000259" key="11">
    <source>
        <dbReference type="PROSITE" id="PS50111"/>
    </source>
</evidence>
<dbReference type="SUPFAM" id="SSF58104">
    <property type="entry name" value="Methyl-accepting chemotaxis protein (MCP) signaling domain"/>
    <property type="match status" value="1"/>
</dbReference>
<dbReference type="FunFam" id="1.10.287.950:FF:000001">
    <property type="entry name" value="Methyl-accepting chemotaxis sensory transducer"/>
    <property type="match status" value="1"/>
</dbReference>
<dbReference type="Pfam" id="PF02743">
    <property type="entry name" value="dCache_1"/>
    <property type="match status" value="1"/>
</dbReference>
<evidence type="ECO:0000256" key="8">
    <source>
        <dbReference type="PROSITE-ProRule" id="PRU00284"/>
    </source>
</evidence>
<dbReference type="GO" id="GO:0004888">
    <property type="term" value="F:transmembrane signaling receptor activity"/>
    <property type="evidence" value="ECO:0007669"/>
    <property type="project" value="InterPro"/>
</dbReference>
<dbReference type="CDD" id="cd12912">
    <property type="entry name" value="PDC2_MCP_like"/>
    <property type="match status" value="1"/>
</dbReference>
<comment type="subcellular location">
    <subcellularLocation>
        <location evidence="1">Cell membrane</location>
        <topology evidence="1">Multi-pass membrane protein</topology>
    </subcellularLocation>
</comment>
<dbReference type="GO" id="GO:0006935">
    <property type="term" value="P:chemotaxis"/>
    <property type="evidence" value="ECO:0007669"/>
    <property type="project" value="UniProtKB-KW"/>
</dbReference>
<dbReference type="CDD" id="cd12913">
    <property type="entry name" value="PDC1_MCP_like"/>
    <property type="match status" value="1"/>
</dbReference>
<feature type="coiled-coil region" evidence="9">
    <location>
        <begin position="568"/>
        <end position="595"/>
    </location>
</feature>
<evidence type="ECO:0000256" key="9">
    <source>
        <dbReference type="SAM" id="Coils"/>
    </source>
</evidence>
<proteinExistence type="inferred from homology"/>
<evidence type="ECO:0000259" key="12">
    <source>
        <dbReference type="PROSITE" id="PS50885"/>
    </source>
</evidence>
<evidence type="ECO:0000256" key="2">
    <source>
        <dbReference type="ARBA" id="ARBA00022475"/>
    </source>
</evidence>
<keyword evidence="14" id="KW-1185">Reference proteome</keyword>
<protein>
    <submittedName>
        <fullName evidence="13">Methyl-accepting chemotaxis sensory transducer with Cache sensor</fullName>
    </submittedName>
</protein>
<dbReference type="STRING" id="246191.SAMN05660337_0181"/>
<dbReference type="InterPro" id="IPR051310">
    <property type="entry name" value="MCP_chemotaxis"/>
</dbReference>
<dbReference type="PANTHER" id="PTHR43531:SF11">
    <property type="entry name" value="METHYL-ACCEPTING CHEMOTAXIS PROTEIN 3"/>
    <property type="match status" value="1"/>
</dbReference>
<keyword evidence="3" id="KW-0145">Chemotaxis</keyword>
<keyword evidence="5 10" id="KW-1133">Transmembrane helix</keyword>
<reference evidence="14" key="1">
    <citation type="submission" date="2016-10" db="EMBL/GenBank/DDBJ databases">
        <authorList>
            <person name="Varghese N."/>
            <person name="Submissions S."/>
        </authorList>
    </citation>
    <scope>NUCLEOTIDE SEQUENCE [LARGE SCALE GENOMIC DNA]</scope>
    <source>
        <strain evidence="14">DSM 16995</strain>
    </source>
</reference>
<dbReference type="GO" id="GO:0005886">
    <property type="term" value="C:plasma membrane"/>
    <property type="evidence" value="ECO:0007669"/>
    <property type="project" value="UniProtKB-SubCell"/>
</dbReference>
<sequence length="637" mass="68169">MVPVGFVVLLVMGITLAVLVTRFQDVTHDDAKSIGMEMSARYGQTIKIDLDGALTAAKSLAQTFEGIKQFSATPERGLANEIIKKVADSNPAIVSSWVAFEPDQFDGRDADFVGTPGANKDGRYVPWYRTGQSMSYATGLNGDWYQVSFRTGKDYLVDPTEYDFGGSKVTLVTACVPIRHNGVVIGVAGVDMDVAQMAKLTESVAPFGTGYGFLISQSGKVVAHPDSNYIGKSVRKIVPSQMAQQISSSLKTGKVAINYLKKDGEEYELIFSPFSISGTDERWCLGVALPMSKVLAASNEVVWLSVFMSIGSILILIFIIYILARSIVAPIREGVAFSQQIASGNLNASLDIKQKDEIGQLAADLTGMGHKLRAVVRNVRESVDLVASGSSELSATAETLSQSATEQAANVEEVAASMVQMVTNITQSTENALETERMARRSAEDAEEGGRAVTQTVEAMRQIADKISIVEDIARQTNLLALNAAIEAARAGEHGKGFAVVAAEVRKLAERSGQAAAEINALSASSVAVAESAGNMLSKMVPDIQRTAELVQEIAAASREQDSGAEQVNRAVTQLDQVIQQIASAAEEMSATSEELAGQASHLHQTMSFFKIDDTNAYGATSVKNMRAISDNEFDKF</sequence>